<evidence type="ECO:0000313" key="2">
    <source>
        <dbReference type="EMBL" id="GFD56874.1"/>
    </source>
</evidence>
<protein>
    <submittedName>
        <fullName evidence="2">Uncharacterized protein</fullName>
    </submittedName>
</protein>
<accession>A0A699XK56</accession>
<gene>
    <name evidence="2" type="ORF">Tci_928843</name>
</gene>
<evidence type="ECO:0000256" key="1">
    <source>
        <dbReference type="SAM" id="MobiDB-lite"/>
    </source>
</evidence>
<organism evidence="2">
    <name type="scientific">Tanacetum cinerariifolium</name>
    <name type="common">Dalmatian daisy</name>
    <name type="synonym">Chrysanthemum cinerariifolium</name>
    <dbReference type="NCBI Taxonomy" id="118510"/>
    <lineage>
        <taxon>Eukaryota</taxon>
        <taxon>Viridiplantae</taxon>
        <taxon>Streptophyta</taxon>
        <taxon>Embryophyta</taxon>
        <taxon>Tracheophyta</taxon>
        <taxon>Spermatophyta</taxon>
        <taxon>Magnoliopsida</taxon>
        <taxon>eudicotyledons</taxon>
        <taxon>Gunneridae</taxon>
        <taxon>Pentapetalae</taxon>
        <taxon>asterids</taxon>
        <taxon>campanulids</taxon>
        <taxon>Asterales</taxon>
        <taxon>Asteraceae</taxon>
        <taxon>Asteroideae</taxon>
        <taxon>Anthemideae</taxon>
        <taxon>Anthemidinae</taxon>
        <taxon>Tanacetum</taxon>
    </lineage>
</organism>
<feature type="region of interest" description="Disordered" evidence="1">
    <location>
        <begin position="26"/>
        <end position="47"/>
    </location>
</feature>
<comment type="caution">
    <text evidence="2">The sequence shown here is derived from an EMBL/GenBank/DDBJ whole genome shotgun (WGS) entry which is preliminary data.</text>
</comment>
<reference evidence="2" key="1">
    <citation type="journal article" date="2019" name="Sci. Rep.">
        <title>Draft genome of Tanacetum cinerariifolium, the natural source of mosquito coil.</title>
        <authorList>
            <person name="Yamashiro T."/>
            <person name="Shiraishi A."/>
            <person name="Satake H."/>
            <person name="Nakayama K."/>
        </authorList>
    </citation>
    <scope>NUCLEOTIDE SEQUENCE</scope>
</reference>
<dbReference type="EMBL" id="BKCJ011834325">
    <property type="protein sequence ID" value="GFD56874.1"/>
    <property type="molecule type" value="Genomic_DNA"/>
</dbReference>
<proteinExistence type="predicted"/>
<name>A0A699XK56_TANCI</name>
<sequence length="47" mass="5061">CTDLRRAHCRGAARAGSRRGWRHAAAAGLSESRAGSLQSERLADDPR</sequence>
<dbReference type="AlphaFoldDB" id="A0A699XK56"/>
<feature type="non-terminal residue" evidence="2">
    <location>
        <position position="1"/>
    </location>
</feature>